<evidence type="ECO:0000313" key="1">
    <source>
        <dbReference type="EMBL" id="MFD3263339.1"/>
    </source>
</evidence>
<protein>
    <recommendedName>
        <fullName evidence="3">Peptidase</fullName>
    </recommendedName>
</protein>
<keyword evidence="2" id="KW-1185">Reference proteome</keyword>
<proteinExistence type="predicted"/>
<organism evidence="1 2">
    <name type="scientific">Phenylobacterium ferrooxidans</name>
    <dbReference type="NCBI Taxonomy" id="2982689"/>
    <lineage>
        <taxon>Bacteria</taxon>
        <taxon>Pseudomonadati</taxon>
        <taxon>Pseudomonadota</taxon>
        <taxon>Alphaproteobacteria</taxon>
        <taxon>Caulobacterales</taxon>
        <taxon>Caulobacteraceae</taxon>
        <taxon>Phenylobacterium</taxon>
    </lineage>
</organism>
<comment type="caution">
    <text evidence="1">The sequence shown here is derived from an EMBL/GenBank/DDBJ whole genome shotgun (WGS) entry which is preliminary data.</text>
</comment>
<dbReference type="EMBL" id="JAOTJD010000006">
    <property type="protein sequence ID" value="MFD3263339.1"/>
    <property type="molecule type" value="Genomic_DNA"/>
</dbReference>
<gene>
    <name evidence="1" type="ORF">OCL97_05070</name>
</gene>
<evidence type="ECO:0008006" key="3">
    <source>
        <dbReference type="Google" id="ProtNLM"/>
    </source>
</evidence>
<dbReference type="Proteomes" id="UP001598130">
    <property type="component" value="Unassembled WGS sequence"/>
</dbReference>
<sequence>MSRSIQAFKAGRHRASDGKVYAFTEADVAGMAASYDPALQAAPIVLGHPKTDDPAWGWVKGLSVVDGVLVAEPEKLAPEFTEGVEAGRYRYVSAAFYAPSDDRNPKPGAWYLRHLGYLGAQPPAVKGLQAAFDEDAAPAVEFSQADGFWVKDIFRSMRDFFIEKFGLEVADRVIPGWSVENVETTPPAPAFAEVEAPILAAEPVEAAAAFIEEASAPAPADADPQADLTARAAELDAREAELNARAAQFSEADRTEARAADGAFVDELVSAGRLPPAQRDRVAGLFARLGGDETVAFAEADADPRAELRALLGGLGVSITFAEVAAGDGFDGRLDPADLARRAGELVTAAQARGETLSYATAVARAQTA</sequence>
<name>A0ABW6CKA9_9CAUL</name>
<accession>A0ABW6CKA9</accession>
<dbReference type="RefSeq" id="WP_377368167.1">
    <property type="nucleotide sequence ID" value="NZ_JAOTJD010000006.1"/>
</dbReference>
<evidence type="ECO:0000313" key="2">
    <source>
        <dbReference type="Proteomes" id="UP001598130"/>
    </source>
</evidence>
<reference evidence="1 2" key="1">
    <citation type="submission" date="2022-09" db="EMBL/GenBank/DDBJ databases">
        <title>New species of Phenylobacterium.</title>
        <authorList>
            <person name="Mieszkin S."/>
        </authorList>
    </citation>
    <scope>NUCLEOTIDE SEQUENCE [LARGE SCALE GENOMIC DNA]</scope>
    <source>
        <strain evidence="1 2">HK31-G</strain>
    </source>
</reference>